<feature type="transmembrane region" description="Helical" evidence="1">
    <location>
        <begin position="32"/>
        <end position="51"/>
    </location>
</feature>
<feature type="transmembrane region" description="Helical" evidence="1">
    <location>
        <begin position="155"/>
        <end position="175"/>
    </location>
</feature>
<dbReference type="Proteomes" id="UP000185109">
    <property type="component" value="Plasmid pRsp8C3c"/>
</dbReference>
<feature type="transmembrane region" description="Helical" evidence="1">
    <location>
        <begin position="251"/>
        <end position="267"/>
    </location>
</feature>
<feature type="transmembrane region" description="Helical" evidence="1">
    <location>
        <begin position="367"/>
        <end position="388"/>
    </location>
</feature>
<evidence type="ECO:0000313" key="3">
    <source>
        <dbReference type="Proteomes" id="UP000185109"/>
    </source>
</evidence>
<name>A0A1L5PF22_RHIET</name>
<dbReference type="RefSeq" id="WP_074064623.1">
    <property type="nucleotide sequence ID" value="NZ_CP017244.1"/>
</dbReference>
<organism evidence="2 3">
    <name type="scientific">Rhizobium etli 8C-3</name>
    <dbReference type="NCBI Taxonomy" id="538025"/>
    <lineage>
        <taxon>Bacteria</taxon>
        <taxon>Pseudomonadati</taxon>
        <taxon>Pseudomonadota</taxon>
        <taxon>Alphaproteobacteria</taxon>
        <taxon>Hyphomicrobiales</taxon>
        <taxon>Rhizobiaceae</taxon>
        <taxon>Rhizobium/Agrobacterium group</taxon>
        <taxon>Rhizobium</taxon>
    </lineage>
</organism>
<feature type="transmembrane region" description="Helical" evidence="1">
    <location>
        <begin position="101"/>
        <end position="118"/>
    </location>
</feature>
<feature type="transmembrane region" description="Helical" evidence="1">
    <location>
        <begin position="71"/>
        <end position="89"/>
    </location>
</feature>
<evidence type="ECO:0000256" key="1">
    <source>
        <dbReference type="SAM" id="Phobius"/>
    </source>
</evidence>
<sequence length="402" mass="43100">MQNTSAAEPAKRIPRGMWTSGSVLFSYGFRPFFLGAAGWSVLCIGLWAAFLSSGPAIAPNYGPVNWHAHEMLFGFASAVLAGFLLTAVPNWTGRLPVSGRPLVVLFGLWTSGRVAILLSDTIGLLPAAVADSLFLPAMLIICTREVIAGRKWKDLKVLSGLAALSAANICFHILVIEGVRPELPVRLALGAYVALITIVGGRILPSFTRNWLNQFGRTDFPVPYNRFDAAAIIVGVVALASWTIAPASVPTGGLSATAAVINLIRLCRWRGWTTRREAILSVLHLAYLFVPFGFGMIAFGSLGLSQVSILHTLAIGVVALMMLAVMTRATRGHTGRKLKASALTTTSYAVLAIVAVVRPAAELVPAYTYEILMVAALGWIMAFALFLAEHAPFLCRKTKSLR</sequence>
<keyword evidence="2" id="KW-0614">Plasmid</keyword>
<dbReference type="InterPro" id="IPR010266">
    <property type="entry name" value="NnrS"/>
</dbReference>
<protein>
    <submittedName>
        <fullName evidence="2">NnrS family protein</fullName>
    </submittedName>
</protein>
<keyword evidence="1" id="KW-0812">Transmembrane</keyword>
<keyword evidence="1" id="KW-1133">Transmembrane helix</keyword>
<feature type="transmembrane region" description="Helical" evidence="1">
    <location>
        <begin position="226"/>
        <end position="245"/>
    </location>
</feature>
<keyword evidence="1" id="KW-0472">Membrane</keyword>
<feature type="transmembrane region" description="Helical" evidence="1">
    <location>
        <begin position="187"/>
        <end position="205"/>
    </location>
</feature>
<proteinExistence type="predicted"/>
<evidence type="ECO:0000313" key="2">
    <source>
        <dbReference type="EMBL" id="APO78807.1"/>
    </source>
</evidence>
<feature type="transmembrane region" description="Helical" evidence="1">
    <location>
        <begin position="279"/>
        <end position="302"/>
    </location>
</feature>
<feature type="transmembrane region" description="Helical" evidence="1">
    <location>
        <begin position="308"/>
        <end position="326"/>
    </location>
</feature>
<geneLocation type="plasmid" evidence="3">
    <name>prsp8c3c</name>
</geneLocation>
<dbReference type="EMBL" id="CP017244">
    <property type="protein sequence ID" value="APO78807.1"/>
    <property type="molecule type" value="Genomic_DNA"/>
</dbReference>
<reference evidence="2 3" key="1">
    <citation type="submission" date="2016-09" db="EMBL/GenBank/DDBJ databases">
        <title>The complete genome sequences of Rhizobium gallicum, symbiovars gallicum and phaseoli, symbionts associated to common bean (Phaseolus vulgaris).</title>
        <authorList>
            <person name="Bustos P."/>
            <person name="Santamaria R.I."/>
            <person name="Perez-Carrascal O.M."/>
            <person name="Juarez S."/>
            <person name="Lozano L."/>
            <person name="Martinez-Flores I."/>
            <person name="Martinez-Romero E."/>
            <person name="Cevallos M."/>
            <person name="Romero D."/>
            <person name="Davila G."/>
            <person name="Gonzalez V."/>
        </authorList>
    </citation>
    <scope>NUCLEOTIDE SEQUENCE [LARGE SCALE GENOMIC DNA]</scope>
    <source>
        <strain evidence="2 3">8C-3</strain>
        <plasmid evidence="3">Plasmid prsp8c3c</plasmid>
    </source>
</reference>
<dbReference type="AlphaFoldDB" id="A0A1L5PF22"/>
<feature type="transmembrane region" description="Helical" evidence="1">
    <location>
        <begin position="338"/>
        <end position="361"/>
    </location>
</feature>
<feature type="transmembrane region" description="Helical" evidence="1">
    <location>
        <begin position="124"/>
        <end position="143"/>
    </location>
</feature>
<accession>A0A1L5PF22</accession>
<dbReference type="Pfam" id="PF05940">
    <property type="entry name" value="NnrS"/>
    <property type="match status" value="1"/>
</dbReference>
<gene>
    <name evidence="2" type="ORF">AM571_PC01072</name>
</gene>